<evidence type="ECO:0000313" key="1">
    <source>
        <dbReference type="EMBL" id="MCZ2723677.1"/>
    </source>
</evidence>
<dbReference type="InterPro" id="IPR007729">
    <property type="entry name" value="DGOK"/>
</dbReference>
<organism evidence="1 2">
    <name type="scientific">Marinomonas phaeophyticola</name>
    <dbReference type="NCBI Taxonomy" id="3004091"/>
    <lineage>
        <taxon>Bacteria</taxon>
        <taxon>Pseudomonadati</taxon>
        <taxon>Pseudomonadota</taxon>
        <taxon>Gammaproteobacteria</taxon>
        <taxon>Oceanospirillales</taxon>
        <taxon>Oceanospirillaceae</taxon>
        <taxon>Marinomonas</taxon>
    </lineage>
</organism>
<keyword evidence="2" id="KW-1185">Reference proteome</keyword>
<dbReference type="Pfam" id="PF05035">
    <property type="entry name" value="DGOK"/>
    <property type="match status" value="1"/>
</dbReference>
<comment type="caution">
    <text evidence="1">The sequence shown here is derived from an EMBL/GenBank/DDBJ whole genome shotgun (WGS) entry which is preliminary data.</text>
</comment>
<dbReference type="InterPro" id="IPR043129">
    <property type="entry name" value="ATPase_NBD"/>
</dbReference>
<proteinExistence type="predicted"/>
<evidence type="ECO:0000313" key="2">
    <source>
        <dbReference type="Proteomes" id="UP001149719"/>
    </source>
</evidence>
<dbReference type="Gene3D" id="3.30.420.310">
    <property type="entry name" value="2-keto-3-deoxy-galactonokinase, C-terminal domain"/>
    <property type="match status" value="1"/>
</dbReference>
<dbReference type="EMBL" id="JAPUBN010000024">
    <property type="protein sequence ID" value="MCZ2723677.1"/>
    <property type="molecule type" value="Genomic_DNA"/>
</dbReference>
<protein>
    <submittedName>
        <fullName evidence="1">2-dehydro-3-deoxygalactonokinase</fullName>
    </submittedName>
</protein>
<accession>A0ABT4JZY2</accession>
<dbReference type="SUPFAM" id="SSF53067">
    <property type="entry name" value="Actin-like ATPase domain"/>
    <property type="match status" value="2"/>
</dbReference>
<dbReference type="InterPro" id="IPR042257">
    <property type="entry name" value="DGOK_C"/>
</dbReference>
<reference evidence="1" key="1">
    <citation type="submission" date="2022-12" db="EMBL/GenBank/DDBJ databases">
        <title>Marinomonas 15G1-11 sp. nov, isolated from marine algae.</title>
        <authorList>
            <person name="Butt M."/>
            <person name="Choi D.G."/>
            <person name="Kim J.M."/>
            <person name="Lee J.K."/>
            <person name="Baek J.H."/>
            <person name="Jeon C.O."/>
        </authorList>
    </citation>
    <scope>NUCLEOTIDE SEQUENCE</scope>
    <source>
        <strain evidence="1">15G1-11</strain>
    </source>
</reference>
<dbReference type="Proteomes" id="UP001149719">
    <property type="component" value="Unassembled WGS sequence"/>
</dbReference>
<dbReference type="InterPro" id="IPR042258">
    <property type="entry name" value="DGOK_N"/>
</dbReference>
<dbReference type="Gene3D" id="3.30.420.300">
    <property type="entry name" value="2-keto-3-deoxy-galactonokinase, substrate binding domain"/>
    <property type="match status" value="1"/>
</dbReference>
<dbReference type="RefSeq" id="WP_269127823.1">
    <property type="nucleotide sequence ID" value="NZ_JAPUBN010000024.1"/>
</dbReference>
<dbReference type="CDD" id="cd24012">
    <property type="entry name" value="ASKHA_NBD_KDGal-kinase"/>
    <property type="match status" value="1"/>
</dbReference>
<sequence>MDSSENSRPLFIAIDWGTTNLRAFLVDQYGDIQAQKQSEKGMLSLDSDEFEGVLKTLLGDWVRADLPVYMAGMVGSRGGWQEVPYQSCPITLPSLADHLHWLSTALPCPVAIVPGIQGLGIHGYHDVIRGEETQLLGALDWLASQGREGENPLCCMPGTHCKWVQIEDGGIQQFSTTLSGEIFARLNDDSSLVKGLPSSNVLHTDAFNKGVATSLTMGGFLHHLFSTRSRVVCGELTAEEGRDYLSGVVIGTDVKDILAALQPSQTSVLLIGSHNLSERYALALAAHGLRSEFLDASEASIRGLKYMAANQQHSLPLTGVAN</sequence>
<gene>
    <name evidence="1" type="ORF">O1D97_19170</name>
</gene>
<name>A0ABT4JZY2_9GAMM</name>